<keyword evidence="3 5" id="KW-0274">FAD</keyword>
<organism evidence="6 7">
    <name type="scientific">Stephania japonica</name>
    <dbReference type="NCBI Taxonomy" id="461633"/>
    <lineage>
        <taxon>Eukaryota</taxon>
        <taxon>Viridiplantae</taxon>
        <taxon>Streptophyta</taxon>
        <taxon>Embryophyta</taxon>
        <taxon>Tracheophyta</taxon>
        <taxon>Spermatophyta</taxon>
        <taxon>Magnoliopsida</taxon>
        <taxon>Ranunculales</taxon>
        <taxon>Menispermaceae</taxon>
        <taxon>Menispermoideae</taxon>
        <taxon>Cissampelideae</taxon>
        <taxon>Stephania</taxon>
    </lineage>
</organism>
<evidence type="ECO:0000256" key="3">
    <source>
        <dbReference type="ARBA" id="ARBA00022827"/>
    </source>
</evidence>
<dbReference type="InterPro" id="IPR020946">
    <property type="entry name" value="Flavin_mOase-like"/>
</dbReference>
<dbReference type="GO" id="GO:0050660">
    <property type="term" value="F:flavin adenine dinucleotide binding"/>
    <property type="evidence" value="ECO:0007669"/>
    <property type="project" value="InterPro"/>
</dbReference>
<keyword evidence="5" id="KW-0503">Monooxygenase</keyword>
<evidence type="ECO:0000313" key="7">
    <source>
        <dbReference type="Proteomes" id="UP001417504"/>
    </source>
</evidence>
<proteinExistence type="inferred from homology"/>
<evidence type="ECO:0000256" key="2">
    <source>
        <dbReference type="ARBA" id="ARBA00022630"/>
    </source>
</evidence>
<dbReference type="InterPro" id="IPR050346">
    <property type="entry name" value="FMO-like"/>
</dbReference>
<dbReference type="Proteomes" id="UP001417504">
    <property type="component" value="Unassembled WGS sequence"/>
</dbReference>
<comment type="similarity">
    <text evidence="1 5">Belongs to the FMO family.</text>
</comment>
<dbReference type="GO" id="GO:0050661">
    <property type="term" value="F:NADP binding"/>
    <property type="evidence" value="ECO:0007669"/>
    <property type="project" value="InterPro"/>
</dbReference>
<dbReference type="EC" id="1.-.-.-" evidence="5"/>
<sequence length="102" mass="11693">MGFRDFPFVVVKRDPRRFPGHREEVCCYLSDFAHDFGIVVLIRFEAEVLRVGLNEENNKWAVASRRIGKGGDGEEVEVFDAVVVRNGHYSEPHLAYFPGTCY</sequence>
<dbReference type="Pfam" id="PF00743">
    <property type="entry name" value="FMO-like"/>
    <property type="match status" value="1"/>
</dbReference>
<keyword evidence="7" id="KW-1185">Reference proteome</keyword>
<gene>
    <name evidence="6" type="ORF">Sjap_020430</name>
</gene>
<protein>
    <recommendedName>
        <fullName evidence="5">Flavin-containing monooxygenase</fullName>
        <ecNumber evidence="5">1.-.-.-</ecNumber>
    </recommendedName>
</protein>
<dbReference type="GO" id="GO:0004499">
    <property type="term" value="F:N,N-dimethylaniline monooxygenase activity"/>
    <property type="evidence" value="ECO:0007669"/>
    <property type="project" value="InterPro"/>
</dbReference>
<evidence type="ECO:0000256" key="1">
    <source>
        <dbReference type="ARBA" id="ARBA00009183"/>
    </source>
</evidence>
<dbReference type="AlphaFoldDB" id="A0AAP0F0P1"/>
<evidence type="ECO:0000313" key="6">
    <source>
        <dbReference type="EMBL" id="KAK9103176.1"/>
    </source>
</evidence>
<comment type="caution">
    <text evidence="6">The sequence shown here is derived from an EMBL/GenBank/DDBJ whole genome shotgun (WGS) entry which is preliminary data.</text>
</comment>
<dbReference type="SUPFAM" id="SSF51905">
    <property type="entry name" value="FAD/NAD(P)-binding domain"/>
    <property type="match status" value="1"/>
</dbReference>
<dbReference type="InterPro" id="IPR036188">
    <property type="entry name" value="FAD/NAD-bd_sf"/>
</dbReference>
<comment type="cofactor">
    <cofactor evidence="5">
        <name>FAD</name>
        <dbReference type="ChEBI" id="CHEBI:57692"/>
    </cofactor>
</comment>
<dbReference type="Gene3D" id="3.50.50.60">
    <property type="entry name" value="FAD/NAD(P)-binding domain"/>
    <property type="match status" value="1"/>
</dbReference>
<keyword evidence="2 5" id="KW-0285">Flavoprotein</keyword>
<name>A0AAP0F0P1_9MAGN</name>
<reference evidence="6 7" key="1">
    <citation type="submission" date="2024-01" db="EMBL/GenBank/DDBJ databases">
        <title>Genome assemblies of Stephania.</title>
        <authorList>
            <person name="Yang L."/>
        </authorList>
    </citation>
    <scope>NUCLEOTIDE SEQUENCE [LARGE SCALE GENOMIC DNA]</scope>
    <source>
        <strain evidence="6">QJT</strain>
        <tissue evidence="6">Leaf</tissue>
    </source>
</reference>
<dbReference type="PANTHER" id="PTHR23023">
    <property type="entry name" value="DIMETHYLANILINE MONOOXYGENASE"/>
    <property type="match status" value="1"/>
</dbReference>
<dbReference type="EMBL" id="JBBNAE010000008">
    <property type="protein sequence ID" value="KAK9103176.1"/>
    <property type="molecule type" value="Genomic_DNA"/>
</dbReference>
<evidence type="ECO:0000256" key="5">
    <source>
        <dbReference type="RuleBase" id="RU361177"/>
    </source>
</evidence>
<accession>A0AAP0F0P1</accession>
<evidence type="ECO:0000256" key="4">
    <source>
        <dbReference type="ARBA" id="ARBA00023002"/>
    </source>
</evidence>
<keyword evidence="4 5" id="KW-0560">Oxidoreductase</keyword>